<accession>A0A3D9HB41</accession>
<dbReference type="Pfam" id="PF13424">
    <property type="entry name" value="TPR_12"/>
    <property type="match status" value="1"/>
</dbReference>
<dbReference type="CDD" id="cd16917">
    <property type="entry name" value="HATPase_UhpB-NarQ-NarX-like"/>
    <property type="match status" value="1"/>
</dbReference>
<evidence type="ECO:0000256" key="3">
    <source>
        <dbReference type="ARBA" id="ARBA00022679"/>
    </source>
</evidence>
<dbReference type="EC" id="2.7.13.3" evidence="2"/>
<keyword evidence="5" id="KW-0902">Two-component regulatory system</keyword>
<keyword evidence="6" id="KW-1133">Transmembrane helix</keyword>
<dbReference type="EMBL" id="QRDV01000001">
    <property type="protein sequence ID" value="RED46707.1"/>
    <property type="molecule type" value="Genomic_DNA"/>
</dbReference>
<dbReference type="InterPro" id="IPR019734">
    <property type="entry name" value="TPR_rpt"/>
</dbReference>
<dbReference type="SMART" id="SM00028">
    <property type="entry name" value="TPR"/>
    <property type="match status" value="3"/>
</dbReference>
<dbReference type="Proteomes" id="UP000256980">
    <property type="component" value="Unassembled WGS sequence"/>
</dbReference>
<dbReference type="InterPro" id="IPR005467">
    <property type="entry name" value="His_kinase_dom"/>
</dbReference>
<evidence type="ECO:0000256" key="1">
    <source>
        <dbReference type="ARBA" id="ARBA00000085"/>
    </source>
</evidence>
<keyword evidence="3" id="KW-0808">Transferase</keyword>
<evidence type="ECO:0000259" key="7">
    <source>
        <dbReference type="PROSITE" id="PS50109"/>
    </source>
</evidence>
<dbReference type="Gene3D" id="1.25.40.10">
    <property type="entry name" value="Tetratricopeptide repeat domain"/>
    <property type="match status" value="2"/>
</dbReference>
<sequence>MNTFRFFLLGLVFCINVGNSQQNRDARAIDSLIELSQDGAISNEESLNYALQAQDIAKSLGIDSLTLKSGRNLALMYLYNDQIEEYIPQNYTNLNLAYKLKDSFAVAVASSNLGSYYRLYQKNDSAFYFFSNSVKYLSNHKASYIKAQSYYMVADVEHVGKIYTSAEVDAVNALRVLDQLPQNEENLDMYWGIYNLLAIISKDIGNYDKAIEYYDESIAYAKRMQNGYVNEIFSINNKANVYRELGQYKLAIDLYEGLISQRKKYETIDPSFYGSLINNIALTKMTSGNYVFSEVEAELKDAIAIAYKEDDDNGKLNAILDLSNLYLKEHKTDSVKKYAKQAYDLATAFSSNEAKQKALFLLAAVVEGDEGKELLVEHIRLGDSLEKVQKSVRNRIARIKYGTDQIEAKNKQISKENLYLLILSIGLLLTAILVYVVISQRAKNRKLKLIQVQQKANEDIYNLMLGQQDKVEEARAKEKMRVSKELHDGVLGGLFGVRLSLDSINFNEGKEAMMTRAKYISQLQSIEQDIRKISHDLNTDFVAGSSFMDIVAELIKTQSVAYSLEHEFIYTDDISWDLVSNKIKINIYRIIQESMQNIYKHANAKSIKISVSLKKDLICLQIVDDGDGFDTSKSKKGIGLKNMKSRVEDIKGIITFTSQSGDGTTVNVQIPYLNQTT</sequence>
<proteinExistence type="predicted"/>
<dbReference type="Gene3D" id="3.30.565.10">
    <property type="entry name" value="Histidine kinase-like ATPase, C-terminal domain"/>
    <property type="match status" value="1"/>
</dbReference>
<keyword evidence="4 8" id="KW-0418">Kinase</keyword>
<feature type="domain" description="Histidine kinase" evidence="7">
    <location>
        <begin position="587"/>
        <end position="674"/>
    </location>
</feature>
<evidence type="ECO:0000313" key="9">
    <source>
        <dbReference type="Proteomes" id="UP000256980"/>
    </source>
</evidence>
<dbReference type="RefSeq" id="WP_147299164.1">
    <property type="nucleotide sequence ID" value="NZ_QRDV01000001.1"/>
</dbReference>
<evidence type="ECO:0000256" key="2">
    <source>
        <dbReference type="ARBA" id="ARBA00012438"/>
    </source>
</evidence>
<gene>
    <name evidence="8" type="ORF">DFQ10_101480</name>
</gene>
<evidence type="ECO:0000313" key="8">
    <source>
        <dbReference type="EMBL" id="RED46707.1"/>
    </source>
</evidence>
<dbReference type="PRINTS" id="PR00344">
    <property type="entry name" value="BCTRLSENSOR"/>
</dbReference>
<dbReference type="InterPro" id="IPR011990">
    <property type="entry name" value="TPR-like_helical_dom_sf"/>
</dbReference>
<dbReference type="PANTHER" id="PTHR24421">
    <property type="entry name" value="NITRATE/NITRITE SENSOR PROTEIN NARX-RELATED"/>
    <property type="match status" value="1"/>
</dbReference>
<organism evidence="8 9">
    <name type="scientific">Winogradskyella eximia</name>
    <dbReference type="NCBI Taxonomy" id="262006"/>
    <lineage>
        <taxon>Bacteria</taxon>
        <taxon>Pseudomonadati</taxon>
        <taxon>Bacteroidota</taxon>
        <taxon>Flavobacteriia</taxon>
        <taxon>Flavobacteriales</taxon>
        <taxon>Flavobacteriaceae</taxon>
        <taxon>Winogradskyella</taxon>
    </lineage>
</organism>
<dbReference type="InterPro" id="IPR050482">
    <property type="entry name" value="Sensor_HK_TwoCompSys"/>
</dbReference>
<feature type="transmembrane region" description="Helical" evidence="6">
    <location>
        <begin position="418"/>
        <end position="438"/>
    </location>
</feature>
<dbReference type="OrthoDB" id="977000at2"/>
<dbReference type="SUPFAM" id="SSF55874">
    <property type="entry name" value="ATPase domain of HSP90 chaperone/DNA topoisomerase II/histidine kinase"/>
    <property type="match status" value="1"/>
</dbReference>
<protein>
    <recommendedName>
        <fullName evidence="2">histidine kinase</fullName>
        <ecNumber evidence="2">2.7.13.3</ecNumber>
    </recommendedName>
</protein>
<dbReference type="GO" id="GO:0004673">
    <property type="term" value="F:protein histidine kinase activity"/>
    <property type="evidence" value="ECO:0007669"/>
    <property type="project" value="UniProtKB-EC"/>
</dbReference>
<evidence type="ECO:0000256" key="6">
    <source>
        <dbReference type="SAM" id="Phobius"/>
    </source>
</evidence>
<dbReference type="InterPro" id="IPR036890">
    <property type="entry name" value="HATPase_C_sf"/>
</dbReference>
<comment type="caution">
    <text evidence="8">The sequence shown here is derived from an EMBL/GenBank/DDBJ whole genome shotgun (WGS) entry which is preliminary data.</text>
</comment>
<reference evidence="8 9" key="1">
    <citation type="submission" date="2018-07" db="EMBL/GenBank/DDBJ databases">
        <title>Genomic Encyclopedia of Type Strains, Phase III (KMG-III): the genomes of soil and plant-associated and newly described type strains.</title>
        <authorList>
            <person name="Whitman W."/>
        </authorList>
    </citation>
    <scope>NUCLEOTIDE SEQUENCE [LARGE SCALE GENOMIC DNA]</scope>
    <source>
        <strain evidence="8 9">CECT 7946</strain>
    </source>
</reference>
<dbReference type="PANTHER" id="PTHR24421:SF10">
    <property type="entry name" value="NITRATE_NITRITE SENSOR PROTEIN NARQ"/>
    <property type="match status" value="1"/>
</dbReference>
<dbReference type="InterPro" id="IPR003594">
    <property type="entry name" value="HATPase_dom"/>
</dbReference>
<keyword evidence="6" id="KW-0812">Transmembrane</keyword>
<keyword evidence="6" id="KW-0472">Membrane</keyword>
<name>A0A3D9HB41_9FLAO</name>
<dbReference type="SUPFAM" id="SSF48452">
    <property type="entry name" value="TPR-like"/>
    <property type="match status" value="1"/>
</dbReference>
<dbReference type="InterPro" id="IPR004358">
    <property type="entry name" value="Sig_transdc_His_kin-like_C"/>
</dbReference>
<keyword evidence="9" id="KW-1185">Reference proteome</keyword>
<dbReference type="PROSITE" id="PS50109">
    <property type="entry name" value="HIS_KIN"/>
    <property type="match status" value="1"/>
</dbReference>
<dbReference type="GO" id="GO:0000160">
    <property type="term" value="P:phosphorelay signal transduction system"/>
    <property type="evidence" value="ECO:0007669"/>
    <property type="project" value="UniProtKB-KW"/>
</dbReference>
<dbReference type="Pfam" id="PF02518">
    <property type="entry name" value="HATPase_c"/>
    <property type="match status" value="1"/>
</dbReference>
<dbReference type="AlphaFoldDB" id="A0A3D9HB41"/>
<comment type="catalytic activity">
    <reaction evidence="1">
        <text>ATP + protein L-histidine = ADP + protein N-phospho-L-histidine.</text>
        <dbReference type="EC" id="2.7.13.3"/>
    </reaction>
</comment>
<evidence type="ECO:0000256" key="4">
    <source>
        <dbReference type="ARBA" id="ARBA00022777"/>
    </source>
</evidence>
<dbReference type="SMART" id="SM00387">
    <property type="entry name" value="HATPase_c"/>
    <property type="match status" value="1"/>
</dbReference>
<evidence type="ECO:0000256" key="5">
    <source>
        <dbReference type="ARBA" id="ARBA00023012"/>
    </source>
</evidence>